<dbReference type="GO" id="GO:0005829">
    <property type="term" value="C:cytosol"/>
    <property type="evidence" value="ECO:0007669"/>
    <property type="project" value="TreeGrafter"/>
</dbReference>
<evidence type="ECO:0000259" key="3">
    <source>
        <dbReference type="Pfam" id="PF19289"/>
    </source>
</evidence>
<dbReference type="PANTHER" id="PTHR43421:SF1">
    <property type="entry name" value="METALLOPROTEASE PMBA"/>
    <property type="match status" value="1"/>
</dbReference>
<dbReference type="KEGG" id="tmk:QGN29_08885"/>
<dbReference type="Pfam" id="PF19289">
    <property type="entry name" value="PmbA_TldD_3rd"/>
    <property type="match status" value="1"/>
</dbReference>
<evidence type="ECO:0000259" key="2">
    <source>
        <dbReference type="Pfam" id="PF01523"/>
    </source>
</evidence>
<sequence length="446" mass="46526">MSENTLDILDDLVKRAKALGADAADAVAVDATSKGVSWRDGKLEDVDGSEGADIGLRVFFGQKQAMTSTSDRSASSLSSLVKRTVEMAQAVPEDPYCGLAPEEKLFKGSLQDLELFDATDVSADTLAEIAAQAEEAARSVEGVTNSDGAGASAGSWAISLATSHGFSGHYKGSSFSASISAVAGEGTAMERDYDFTSARHFTDLACASDVGRLAGEKAVKRLGATKLPSGQIPIVFDPRVANGLIGHLTGAISGPAIARGTSFLQDGLHQQIFNSGITIIDDPFMKRGLKSKQFDGEGVSVGSMKLIDNGMLTTWTLNSASAKQLGMETTGHASRGTSSPPGIGLSNLYIQAGDISPAEMIKDIKDGFYVTELIGMGVNGVTGDYSRGASGFRIQNGELTTPVNEVTIASNLKEMFKNMTAASDLTFKYGVNSPTLRVDGMMVAGT</sequence>
<comment type="similarity">
    <text evidence="1">Belongs to the peptidase U62 family.</text>
</comment>
<dbReference type="EMBL" id="CP123872">
    <property type="protein sequence ID" value="WND01673.1"/>
    <property type="molecule type" value="Genomic_DNA"/>
</dbReference>
<dbReference type="Gene3D" id="3.30.2290.10">
    <property type="entry name" value="PmbA/TldD superfamily"/>
    <property type="match status" value="1"/>
</dbReference>
<feature type="domain" description="Metalloprotease TldD/E central" evidence="4">
    <location>
        <begin position="118"/>
        <end position="222"/>
    </location>
</feature>
<proteinExistence type="inferred from homology"/>
<organism evidence="5 6">
    <name type="scientific">Temperatibacter marinus</name>
    <dbReference type="NCBI Taxonomy" id="1456591"/>
    <lineage>
        <taxon>Bacteria</taxon>
        <taxon>Pseudomonadati</taxon>
        <taxon>Pseudomonadota</taxon>
        <taxon>Alphaproteobacteria</taxon>
        <taxon>Kordiimonadales</taxon>
        <taxon>Temperatibacteraceae</taxon>
        <taxon>Temperatibacter</taxon>
    </lineage>
</organism>
<dbReference type="Pfam" id="PF01523">
    <property type="entry name" value="PmbA_TldD_1st"/>
    <property type="match status" value="1"/>
</dbReference>
<dbReference type="InterPro" id="IPR047657">
    <property type="entry name" value="PmbA"/>
</dbReference>
<accession>A0AA52H9J0</accession>
<dbReference type="Pfam" id="PF19290">
    <property type="entry name" value="PmbA_TldD_2nd"/>
    <property type="match status" value="1"/>
</dbReference>
<dbReference type="SUPFAM" id="SSF111283">
    <property type="entry name" value="Putative modulator of DNA gyrase, PmbA/TldD"/>
    <property type="match status" value="1"/>
</dbReference>
<feature type="domain" description="Metalloprotease TldD/E C-terminal" evidence="3">
    <location>
        <begin position="229"/>
        <end position="445"/>
    </location>
</feature>
<evidence type="ECO:0000256" key="1">
    <source>
        <dbReference type="ARBA" id="ARBA00005836"/>
    </source>
</evidence>
<keyword evidence="6" id="KW-1185">Reference proteome</keyword>
<dbReference type="InterPro" id="IPR045570">
    <property type="entry name" value="Metalloprtase-TldD/E_cen_dom"/>
</dbReference>
<dbReference type="GO" id="GO:0006508">
    <property type="term" value="P:proteolysis"/>
    <property type="evidence" value="ECO:0007669"/>
    <property type="project" value="InterPro"/>
</dbReference>
<evidence type="ECO:0000313" key="6">
    <source>
        <dbReference type="Proteomes" id="UP001268683"/>
    </source>
</evidence>
<dbReference type="Proteomes" id="UP001268683">
    <property type="component" value="Chromosome"/>
</dbReference>
<feature type="domain" description="Metalloprotease TldD/E N-terminal" evidence="2">
    <location>
        <begin position="24"/>
        <end position="88"/>
    </location>
</feature>
<dbReference type="RefSeq" id="WP_310797502.1">
    <property type="nucleotide sequence ID" value="NZ_CP123872.1"/>
</dbReference>
<evidence type="ECO:0000259" key="4">
    <source>
        <dbReference type="Pfam" id="PF19290"/>
    </source>
</evidence>
<dbReference type="InterPro" id="IPR035068">
    <property type="entry name" value="TldD/PmbA_N"/>
</dbReference>
<name>A0AA52H9J0_9PROT</name>
<dbReference type="GO" id="GO:0008237">
    <property type="term" value="F:metallopeptidase activity"/>
    <property type="evidence" value="ECO:0007669"/>
    <property type="project" value="InterPro"/>
</dbReference>
<dbReference type="InterPro" id="IPR002510">
    <property type="entry name" value="Metalloprtase-TldD/E_N"/>
</dbReference>
<reference evidence="5" key="1">
    <citation type="submission" date="2023-04" db="EMBL/GenBank/DDBJ databases">
        <title>Complete genome sequence of Temperatibacter marinus.</title>
        <authorList>
            <person name="Rong J.-C."/>
            <person name="Yi M.-L."/>
            <person name="Zhao Q."/>
        </authorList>
    </citation>
    <scope>NUCLEOTIDE SEQUENCE</scope>
    <source>
        <strain evidence="5">NBRC 110045</strain>
    </source>
</reference>
<dbReference type="InterPro" id="IPR036059">
    <property type="entry name" value="TldD/PmbA_sf"/>
</dbReference>
<evidence type="ECO:0000313" key="5">
    <source>
        <dbReference type="EMBL" id="WND01673.1"/>
    </source>
</evidence>
<dbReference type="PANTHER" id="PTHR43421">
    <property type="entry name" value="METALLOPROTEASE PMBA"/>
    <property type="match status" value="1"/>
</dbReference>
<dbReference type="AlphaFoldDB" id="A0AA52H9J0"/>
<protein>
    <submittedName>
        <fullName evidence="5">TldD/PmbA family protein</fullName>
    </submittedName>
</protein>
<dbReference type="InterPro" id="IPR045569">
    <property type="entry name" value="Metalloprtase-TldD/E_C"/>
</dbReference>
<gene>
    <name evidence="5" type="ORF">QGN29_08885</name>
</gene>